<feature type="transmembrane region" description="Helical" evidence="1">
    <location>
        <begin position="886"/>
        <end position="905"/>
    </location>
</feature>
<feature type="transmembrane region" description="Helical" evidence="1">
    <location>
        <begin position="385"/>
        <end position="409"/>
    </location>
</feature>
<feature type="transmembrane region" description="Helical" evidence="1">
    <location>
        <begin position="458"/>
        <end position="480"/>
    </location>
</feature>
<dbReference type="Gene3D" id="1.20.1640.10">
    <property type="entry name" value="Multidrug efflux transporter AcrB transmembrane domain"/>
    <property type="match status" value="2"/>
</dbReference>
<proteinExistence type="predicted"/>
<sequence>MLITRISIKNPVFATMMMVALCVLGLFSYSKLGVEELPDVSLPGAYIQVSYPGASPDAVERELAKPLEEVLNGIAGVEKINSRSFEGRLQAYVEFGLNADMNRAMQEVRDRVAQAQSGFPREVRAPLVMRAQENSQAMVVASLLSEQRSPRDLSVLAEQVVSKRLTRVEGVARVDLGGLSSREVRIDLDVNRLRAYNVTPAQIAEALRASNSDQPVGLLSDPQSDAMLRVEGRVRDPREFAQVVVARRGDLALTLGDLGTLSQREREPDSIARINGKPAISIYVHKQQDANIVAAGDAVKEAMEELRKQLPPDVKLELMYANSDWVRGSLDGLRNTLVEGALLTVAIVFLFLHSWRSTIITGLTLPIAVIASFIAVYAFGFTLNFMTMMALSLCIGLLIDDAIVVRENIVRHVAMGKSHQQASLEGTQEIGLAVMATTFAICAVFVPISFMGGIIGKFFYPFGITVAVAVLVSLFVSFTLDPMLSSVWHDPPSQRLQRLPVLGALLRGTDRAMDGLHRVYERTIDWVFSPRRYRLWLPLAVYARPFDAQGQRDRSQPRTWRLTTLTPRGVVLAGGLGSFVLALGLSTLVGSEFVPQTDQGFTQIQLRLPVATSLARGDAKVAQVEEVLKGYPEIRSVSTVIGLGDSDATGRNQATLALALVPSKERKRSQKQIEDAIREDLSRIPGIELTVGGGNRPVWITLRGSEPEALARAAQDLAARIRKIPGTVDVDTSVKQGLPAYAVRVKTSAARELGLSGPQLASTLRAYVNGEVATYWTAPEGNQVEVLLRLPQEQRQHVQQMRRLPVAFAKDGTPIALEDVATLEPVFNPEVIRRQNLQRRETVFAGVKDRSAGEVNDDVKKLLKSIELPPGVSVVVDGAGKQQAEAFAGLLWAMGLAVVFIYIVLASQFGSFVQPIAIMASLPLALIGVMLALLLWRTTLNVFSMIGLVMLMGLVTKNAILLVDYANQMRRAGASVHEALRQAGLTRMRPIIMTTAAMVFGMLPLALALNDGGELQAPMGRAIIGGVITSTVLTLVVVPVIYSYLVRERRPQAQAALSTRAEGEPGLAD</sequence>
<feature type="transmembrane region" description="Helical" evidence="1">
    <location>
        <begin position="991"/>
        <end position="1010"/>
    </location>
</feature>
<dbReference type="SUPFAM" id="SSF82693">
    <property type="entry name" value="Multidrug efflux transporter AcrB pore domain, PN1, PN2, PC1 and PC2 subdomains"/>
    <property type="match status" value="3"/>
</dbReference>
<feature type="transmembrane region" description="Helical" evidence="1">
    <location>
        <begin position="570"/>
        <end position="589"/>
    </location>
</feature>
<keyword evidence="1" id="KW-0812">Transmembrane</keyword>
<dbReference type="Proteomes" id="UP001606099">
    <property type="component" value="Unassembled WGS sequence"/>
</dbReference>
<evidence type="ECO:0000313" key="3">
    <source>
        <dbReference type="Proteomes" id="UP001606099"/>
    </source>
</evidence>
<reference evidence="2 3" key="1">
    <citation type="submission" date="2024-08" db="EMBL/GenBank/DDBJ databases">
        <authorList>
            <person name="Lu H."/>
        </authorList>
    </citation>
    <scope>NUCLEOTIDE SEQUENCE [LARGE SCALE GENOMIC DNA]</scope>
    <source>
        <strain evidence="2 3">BYS180W</strain>
    </source>
</reference>
<comment type="caution">
    <text evidence="2">The sequence shown here is derived from an EMBL/GenBank/DDBJ whole genome shotgun (WGS) entry which is preliminary data.</text>
</comment>
<dbReference type="PANTHER" id="PTHR32063:SF0">
    <property type="entry name" value="SWARMING MOTILITY PROTEIN SWRC"/>
    <property type="match status" value="1"/>
</dbReference>
<name>A0ABW7FZE3_9BURK</name>
<dbReference type="SUPFAM" id="SSF82714">
    <property type="entry name" value="Multidrug efflux transporter AcrB TolC docking domain, DN and DC subdomains"/>
    <property type="match status" value="2"/>
</dbReference>
<dbReference type="Gene3D" id="3.30.70.1430">
    <property type="entry name" value="Multidrug efflux transporter AcrB pore domain"/>
    <property type="match status" value="2"/>
</dbReference>
<protein>
    <submittedName>
        <fullName evidence="2">Efflux RND transporter permease subunit</fullName>
    </submittedName>
</protein>
<dbReference type="Gene3D" id="3.30.70.1320">
    <property type="entry name" value="Multidrug efflux transporter AcrB pore domain like"/>
    <property type="match status" value="1"/>
</dbReference>
<feature type="transmembrane region" description="Helical" evidence="1">
    <location>
        <begin position="430"/>
        <end position="452"/>
    </location>
</feature>
<accession>A0ABW7FZE3</accession>
<keyword evidence="3" id="KW-1185">Reference proteome</keyword>
<feature type="transmembrane region" description="Helical" evidence="1">
    <location>
        <begin position="917"/>
        <end position="936"/>
    </location>
</feature>
<feature type="transmembrane region" description="Helical" evidence="1">
    <location>
        <begin position="332"/>
        <end position="352"/>
    </location>
</feature>
<dbReference type="PANTHER" id="PTHR32063">
    <property type="match status" value="1"/>
</dbReference>
<organism evidence="2 3">
    <name type="scientific">Roseateles rivi</name>
    <dbReference type="NCBI Taxonomy" id="3299028"/>
    <lineage>
        <taxon>Bacteria</taxon>
        <taxon>Pseudomonadati</taxon>
        <taxon>Pseudomonadota</taxon>
        <taxon>Betaproteobacteria</taxon>
        <taxon>Burkholderiales</taxon>
        <taxon>Sphaerotilaceae</taxon>
        <taxon>Roseateles</taxon>
    </lineage>
</organism>
<dbReference type="PRINTS" id="PR00702">
    <property type="entry name" value="ACRIFLAVINRP"/>
</dbReference>
<feature type="transmembrane region" description="Helical" evidence="1">
    <location>
        <begin position="12"/>
        <end position="29"/>
    </location>
</feature>
<keyword evidence="1" id="KW-1133">Transmembrane helix</keyword>
<dbReference type="Gene3D" id="3.30.70.1440">
    <property type="entry name" value="Multidrug efflux transporter AcrB pore domain"/>
    <property type="match status" value="1"/>
</dbReference>
<dbReference type="RefSeq" id="WP_394463188.1">
    <property type="nucleotide sequence ID" value="NZ_JBIGHZ010000006.1"/>
</dbReference>
<feature type="transmembrane region" description="Helical" evidence="1">
    <location>
        <begin position="942"/>
        <end position="963"/>
    </location>
</feature>
<dbReference type="SUPFAM" id="SSF82866">
    <property type="entry name" value="Multidrug efflux transporter AcrB transmembrane domain"/>
    <property type="match status" value="2"/>
</dbReference>
<feature type="transmembrane region" description="Helical" evidence="1">
    <location>
        <begin position="1022"/>
        <end position="1045"/>
    </location>
</feature>
<dbReference type="Pfam" id="PF00873">
    <property type="entry name" value="ACR_tran"/>
    <property type="match status" value="2"/>
</dbReference>
<dbReference type="Gene3D" id="3.30.2090.10">
    <property type="entry name" value="Multidrug efflux transporter AcrB TolC docking domain, DN and DC subdomains"/>
    <property type="match status" value="2"/>
</dbReference>
<dbReference type="EMBL" id="JBIGHZ010000006">
    <property type="protein sequence ID" value="MFG6449705.1"/>
    <property type="molecule type" value="Genomic_DNA"/>
</dbReference>
<dbReference type="InterPro" id="IPR027463">
    <property type="entry name" value="AcrB_DN_DC_subdom"/>
</dbReference>
<dbReference type="InterPro" id="IPR001036">
    <property type="entry name" value="Acrflvin-R"/>
</dbReference>
<feature type="transmembrane region" description="Helical" evidence="1">
    <location>
        <begin position="359"/>
        <end position="379"/>
    </location>
</feature>
<gene>
    <name evidence="2" type="ORF">ACG0Z6_15885</name>
</gene>
<keyword evidence="1" id="KW-0472">Membrane</keyword>
<evidence type="ECO:0000313" key="2">
    <source>
        <dbReference type="EMBL" id="MFG6449705.1"/>
    </source>
</evidence>
<evidence type="ECO:0000256" key="1">
    <source>
        <dbReference type="SAM" id="Phobius"/>
    </source>
</evidence>